<name>A0A841RIE6_9BACI</name>
<organism evidence="5 6">
    <name type="scientific">Gracilibacillus halotolerans</name>
    <dbReference type="NCBI Taxonomy" id="74386"/>
    <lineage>
        <taxon>Bacteria</taxon>
        <taxon>Bacillati</taxon>
        <taxon>Bacillota</taxon>
        <taxon>Bacilli</taxon>
        <taxon>Bacillales</taxon>
        <taxon>Bacillaceae</taxon>
        <taxon>Gracilibacillus</taxon>
    </lineage>
</organism>
<keyword evidence="3" id="KW-0804">Transcription</keyword>
<proteinExistence type="predicted"/>
<keyword evidence="2" id="KW-0731">Sigma factor</keyword>
<dbReference type="Proteomes" id="UP000572212">
    <property type="component" value="Unassembled WGS sequence"/>
</dbReference>
<evidence type="ECO:0000313" key="6">
    <source>
        <dbReference type="Proteomes" id="UP000572212"/>
    </source>
</evidence>
<protein>
    <submittedName>
        <fullName evidence="5">RNA polymerase sigma-70 factor (ECF subfamily)</fullName>
    </submittedName>
</protein>
<dbReference type="RefSeq" id="WP_343068775.1">
    <property type="nucleotide sequence ID" value="NZ_BAAACU010000058.1"/>
</dbReference>
<dbReference type="PANTHER" id="PTHR43133">
    <property type="entry name" value="RNA POLYMERASE ECF-TYPE SIGMA FACTO"/>
    <property type="match status" value="1"/>
</dbReference>
<dbReference type="SUPFAM" id="SSF88946">
    <property type="entry name" value="Sigma2 domain of RNA polymerase sigma factors"/>
    <property type="match status" value="1"/>
</dbReference>
<dbReference type="InterPro" id="IPR039425">
    <property type="entry name" value="RNA_pol_sigma-70-like"/>
</dbReference>
<feature type="domain" description="RNA polymerase sigma-70 region 2" evidence="4">
    <location>
        <begin position="24"/>
        <end position="87"/>
    </location>
</feature>
<keyword evidence="6" id="KW-1185">Reference proteome</keyword>
<evidence type="ECO:0000256" key="1">
    <source>
        <dbReference type="ARBA" id="ARBA00023015"/>
    </source>
</evidence>
<dbReference type="Pfam" id="PF04542">
    <property type="entry name" value="Sigma70_r2"/>
    <property type="match status" value="1"/>
</dbReference>
<evidence type="ECO:0000256" key="2">
    <source>
        <dbReference type="ARBA" id="ARBA00023082"/>
    </source>
</evidence>
<keyword evidence="1" id="KW-0805">Transcription regulation</keyword>
<dbReference type="GO" id="GO:0016987">
    <property type="term" value="F:sigma factor activity"/>
    <property type="evidence" value="ECO:0007669"/>
    <property type="project" value="UniProtKB-KW"/>
</dbReference>
<dbReference type="GO" id="GO:0006352">
    <property type="term" value="P:DNA-templated transcription initiation"/>
    <property type="evidence" value="ECO:0007669"/>
    <property type="project" value="InterPro"/>
</dbReference>
<dbReference type="InterPro" id="IPR007627">
    <property type="entry name" value="RNA_pol_sigma70_r2"/>
</dbReference>
<evidence type="ECO:0000256" key="3">
    <source>
        <dbReference type="ARBA" id="ARBA00023163"/>
    </source>
</evidence>
<dbReference type="NCBIfam" id="TIGR02937">
    <property type="entry name" value="sigma70-ECF"/>
    <property type="match status" value="1"/>
</dbReference>
<gene>
    <name evidence="5" type="ORF">GGQ92_001224</name>
</gene>
<accession>A0A841RIE6</accession>
<dbReference type="AlphaFoldDB" id="A0A841RIE6"/>
<evidence type="ECO:0000259" key="4">
    <source>
        <dbReference type="Pfam" id="PF04542"/>
    </source>
</evidence>
<dbReference type="PANTHER" id="PTHR43133:SF51">
    <property type="entry name" value="RNA POLYMERASE SIGMA FACTOR"/>
    <property type="match status" value="1"/>
</dbReference>
<dbReference type="InterPro" id="IPR014284">
    <property type="entry name" value="RNA_pol_sigma-70_dom"/>
</dbReference>
<sequence>MEAKWVKKAKKGDKEALLQLILAKQDDYYRIAMSYMKNKEDALDVLEDMIVRLYENIHTLKNIDSFQGWSKKILINCCHVAYGKRKKTVYVEQEYLEAFADSEQEVSYEHLDAQIDIDRLLASISSPQAEAIRLKYIHDLDLETIA</sequence>
<comment type="caution">
    <text evidence="5">The sequence shown here is derived from an EMBL/GenBank/DDBJ whole genome shotgun (WGS) entry which is preliminary data.</text>
</comment>
<evidence type="ECO:0000313" key="5">
    <source>
        <dbReference type="EMBL" id="MBB6512441.1"/>
    </source>
</evidence>
<dbReference type="Gene3D" id="1.10.1740.10">
    <property type="match status" value="1"/>
</dbReference>
<reference evidence="5 6" key="1">
    <citation type="submission" date="2020-08" db="EMBL/GenBank/DDBJ databases">
        <title>Genomic Encyclopedia of Type Strains, Phase IV (KMG-IV): sequencing the most valuable type-strain genomes for metagenomic binning, comparative biology and taxonomic classification.</title>
        <authorList>
            <person name="Goeker M."/>
        </authorList>
    </citation>
    <scope>NUCLEOTIDE SEQUENCE [LARGE SCALE GENOMIC DNA]</scope>
    <source>
        <strain evidence="5 6">DSM 11805</strain>
    </source>
</reference>
<dbReference type="InterPro" id="IPR013325">
    <property type="entry name" value="RNA_pol_sigma_r2"/>
</dbReference>
<dbReference type="EMBL" id="JACHON010000003">
    <property type="protein sequence ID" value="MBB6512441.1"/>
    <property type="molecule type" value="Genomic_DNA"/>
</dbReference>